<protein>
    <recommendedName>
        <fullName evidence="3">GST C domain containing protein</fullName>
    </recommendedName>
</protein>
<keyword evidence="2" id="KW-1185">Reference proteome</keyword>
<dbReference type="Gene3D" id="1.20.1050.10">
    <property type="match status" value="1"/>
</dbReference>
<proteinExistence type="predicted"/>
<dbReference type="OrthoDB" id="2309723at2759"/>
<dbReference type="AlphaFoldDB" id="A0A482VNT3"/>
<evidence type="ECO:0008006" key="3">
    <source>
        <dbReference type="Google" id="ProtNLM"/>
    </source>
</evidence>
<name>A0A482VNT3_ASBVE</name>
<reference evidence="1 2" key="1">
    <citation type="submission" date="2017-03" db="EMBL/GenBank/DDBJ databases">
        <title>Genome of the blue death feigning beetle - Asbolus verrucosus.</title>
        <authorList>
            <person name="Rider S.D."/>
        </authorList>
    </citation>
    <scope>NUCLEOTIDE SEQUENCE [LARGE SCALE GENOMIC DNA]</scope>
    <source>
        <strain evidence="1">Butters</strain>
        <tissue evidence="1">Head and leg muscle</tissue>
    </source>
</reference>
<dbReference type="InterPro" id="IPR036282">
    <property type="entry name" value="Glutathione-S-Trfase_C_sf"/>
</dbReference>
<organism evidence="1 2">
    <name type="scientific">Asbolus verrucosus</name>
    <name type="common">Desert ironclad beetle</name>
    <dbReference type="NCBI Taxonomy" id="1661398"/>
    <lineage>
        <taxon>Eukaryota</taxon>
        <taxon>Metazoa</taxon>
        <taxon>Ecdysozoa</taxon>
        <taxon>Arthropoda</taxon>
        <taxon>Hexapoda</taxon>
        <taxon>Insecta</taxon>
        <taxon>Pterygota</taxon>
        <taxon>Neoptera</taxon>
        <taxon>Endopterygota</taxon>
        <taxon>Coleoptera</taxon>
        <taxon>Polyphaga</taxon>
        <taxon>Cucujiformia</taxon>
        <taxon>Tenebrionidae</taxon>
        <taxon>Pimeliinae</taxon>
        <taxon>Asbolus</taxon>
    </lineage>
</organism>
<dbReference type="SUPFAM" id="SSF47616">
    <property type="entry name" value="GST C-terminal domain-like"/>
    <property type="match status" value="1"/>
</dbReference>
<dbReference type="EMBL" id="QDEB01083382">
    <property type="protein sequence ID" value="RZC34058.1"/>
    <property type="molecule type" value="Genomic_DNA"/>
</dbReference>
<dbReference type="Proteomes" id="UP000292052">
    <property type="component" value="Unassembled WGS sequence"/>
</dbReference>
<evidence type="ECO:0000313" key="2">
    <source>
        <dbReference type="Proteomes" id="UP000292052"/>
    </source>
</evidence>
<sequence length="98" mass="11302">MNKHASDPVHDSLQRTREGHFNDLKTLKIDVDLKEIFGNSVTISDFSIVTSIKAFYVVPVDPETYSNIVTWIRRVEQLLFYDVCKKNLEGIKTSSRKN</sequence>
<accession>A0A482VNT3</accession>
<dbReference type="STRING" id="1661398.A0A482VNT3"/>
<comment type="caution">
    <text evidence="1">The sequence shown here is derived from an EMBL/GenBank/DDBJ whole genome shotgun (WGS) entry which is preliminary data.</text>
</comment>
<gene>
    <name evidence="1" type="ORF">BDFB_009999</name>
</gene>
<evidence type="ECO:0000313" key="1">
    <source>
        <dbReference type="EMBL" id="RZC34058.1"/>
    </source>
</evidence>